<keyword evidence="2" id="KW-1185">Reference proteome</keyword>
<organism evidence="1 2">
    <name type="scientific">Mesorhizobium tianshanense</name>
    <dbReference type="NCBI Taxonomy" id="39844"/>
    <lineage>
        <taxon>Bacteria</taxon>
        <taxon>Pseudomonadati</taxon>
        <taxon>Pseudomonadota</taxon>
        <taxon>Alphaproteobacteria</taxon>
        <taxon>Hyphomicrobiales</taxon>
        <taxon>Phyllobacteriaceae</taxon>
        <taxon>Mesorhizobium</taxon>
    </lineage>
</organism>
<comment type="caution">
    <text evidence="1">The sequence shown here is derived from an EMBL/GenBank/DDBJ whole genome shotgun (WGS) entry which is preliminary data.</text>
</comment>
<gene>
    <name evidence="1" type="ORF">IQ26_07528</name>
</gene>
<dbReference type="RefSeq" id="WP_208760306.1">
    <property type="nucleotide sequence ID" value="NZ_VLKT01000107.1"/>
</dbReference>
<proteinExistence type="predicted"/>
<dbReference type="Proteomes" id="UP000317122">
    <property type="component" value="Unassembled WGS sequence"/>
</dbReference>
<name>A0A562MC26_9HYPH</name>
<evidence type="ECO:0000313" key="1">
    <source>
        <dbReference type="EMBL" id="TWI17443.1"/>
    </source>
</evidence>
<accession>A0A562MC26</accession>
<dbReference type="EMBL" id="VLKT01000107">
    <property type="protein sequence ID" value="TWI17443.1"/>
    <property type="molecule type" value="Genomic_DNA"/>
</dbReference>
<protein>
    <submittedName>
        <fullName evidence="1">Uncharacterized protein</fullName>
    </submittedName>
</protein>
<evidence type="ECO:0000313" key="2">
    <source>
        <dbReference type="Proteomes" id="UP000317122"/>
    </source>
</evidence>
<sequence>MEPLRFLLKRGETGGVDVFAQEVAVREKSRRAEIGTGQIPRQGGNGFAIGGNRIEEQPFLLVSVVEFVGLRGGLAHLPHLPSEAPDGLKESVVFEVAKDFVAIADSVDIMQGRVKERLQIVLVASHRDGRDDLIEVQVHETGGCFYNFLRCSTKYAFEGLWTEVRTQGLRLGVLYPAPARL</sequence>
<reference evidence="1 2" key="1">
    <citation type="journal article" date="2015" name="Stand. Genomic Sci.">
        <title>Genomic Encyclopedia of Bacterial and Archaeal Type Strains, Phase III: the genomes of soil and plant-associated and newly described type strains.</title>
        <authorList>
            <person name="Whitman W.B."/>
            <person name="Woyke T."/>
            <person name="Klenk H.P."/>
            <person name="Zhou Y."/>
            <person name="Lilburn T.G."/>
            <person name="Beck B.J."/>
            <person name="De Vos P."/>
            <person name="Vandamme P."/>
            <person name="Eisen J.A."/>
            <person name="Garrity G."/>
            <person name="Hugenholtz P."/>
            <person name="Kyrpides N.C."/>
        </authorList>
    </citation>
    <scope>NUCLEOTIDE SEQUENCE [LARGE SCALE GENOMIC DNA]</scope>
    <source>
        <strain evidence="1 2">CGMCC 1.2546</strain>
    </source>
</reference>
<dbReference type="AlphaFoldDB" id="A0A562MC26"/>